<name>F5YEN1_LEAAZ</name>
<proteinExistence type="predicted"/>
<dbReference type="EMBL" id="CP001841">
    <property type="protein sequence ID" value="AEF80216.1"/>
    <property type="molecule type" value="Genomic_DNA"/>
</dbReference>
<dbReference type="PANTHER" id="PTHR42956:SF1">
    <property type="entry name" value="NITROGENASE IRON-MOLYBDENUM COFACTOR BIOSYNTHESIS PROTEIN NIFE"/>
    <property type="match status" value="1"/>
</dbReference>
<dbReference type="HOGENOM" id="CLU_025876_4_0_12"/>
<sequence>MAAITTETKVQNYTADHNYIERPRYFCSFGGALSTLEALPETIPVLHAAGGCAGSIAWGQNGGSGLQVGGYCGGLAVPSSNIGEKEVIFGGSNRLTQEIRNTLEVMDGRLFVVITSCVTEMIGDDVQAVVSEINSEIEEKEIDAGLVFARTGGFKGNSYYGYDIVLSAIANQYVQKPIKKAKGLVNIFGIVPYMDSFWRGNLEGVRKTLELLGLKVNTFFTDEDSLDGLKKSGEAELNIVVSDLYGIEAAQAYKDRFGVPYIVSSLPVGPTASANLLRQTASALQLDIDVERIIENENRKFYRYLEPLTDLYFDADLQRYAVIVADVNYAVAVTRFLFDDLGWIPVLTQFTEILNEDQQKNLAAKLSGPGGINPLAVFDTNASETGRYLLDIYPRRETDLYVDSLTPAFVIGSSLERDLALKLGAPHLSVSFPVANRAVLNRGYTGFSGGLTLAEDLLSAAVAAR</sequence>
<dbReference type="Gene3D" id="3.40.50.1980">
    <property type="entry name" value="Nitrogenase molybdenum iron protein domain"/>
    <property type="match status" value="3"/>
</dbReference>
<reference evidence="3" key="1">
    <citation type="submission" date="2009-12" db="EMBL/GenBank/DDBJ databases">
        <title>Complete sequence of Treponema azotonutricium strain ZAS-9.</title>
        <authorList>
            <person name="Tetu S.G."/>
            <person name="Matson E."/>
            <person name="Ren Q."/>
            <person name="Seshadri R."/>
            <person name="Elbourne L."/>
            <person name="Hassan K.A."/>
            <person name="Durkin A."/>
            <person name="Radune D."/>
            <person name="Mohamoud Y."/>
            <person name="Shay R."/>
            <person name="Jin S."/>
            <person name="Zhang X."/>
            <person name="Lucey K."/>
            <person name="Ballor N.R."/>
            <person name="Ottesen E."/>
            <person name="Rosenthal R."/>
            <person name="Allen A."/>
            <person name="Leadbetter J.R."/>
            <person name="Paulsen I.T."/>
        </authorList>
    </citation>
    <scope>NUCLEOTIDE SEQUENCE [LARGE SCALE GENOMIC DNA]</scope>
    <source>
        <strain evidence="3">ATCC BAA-888 / DSM 13862 / ZAS-9</strain>
    </source>
</reference>
<organism evidence="2 3">
    <name type="scientific">Leadbettera azotonutricia (strain ATCC BAA-888 / DSM 13862 / ZAS-9)</name>
    <name type="common">Treponema azotonutricium</name>
    <dbReference type="NCBI Taxonomy" id="545695"/>
    <lineage>
        <taxon>Bacteria</taxon>
        <taxon>Pseudomonadati</taxon>
        <taxon>Spirochaetota</taxon>
        <taxon>Spirochaetia</taxon>
        <taxon>Spirochaetales</taxon>
        <taxon>Breznakiellaceae</taxon>
        <taxon>Leadbettera</taxon>
    </lineage>
</organism>
<dbReference type="PANTHER" id="PTHR42956">
    <property type="entry name" value="NITROGENASE IRON-MOLYBDENUM COFACTOR BIOSYNTHESIS PROTEIN NIFE"/>
    <property type="match status" value="1"/>
</dbReference>
<dbReference type="InParanoid" id="F5YEN1"/>
<feature type="domain" description="Nitrogenase/oxidoreductase component 1" evidence="1">
    <location>
        <begin position="27"/>
        <end position="459"/>
    </location>
</feature>
<dbReference type="GO" id="GO:0016491">
    <property type="term" value="F:oxidoreductase activity"/>
    <property type="evidence" value="ECO:0007669"/>
    <property type="project" value="InterPro"/>
</dbReference>
<dbReference type="SUPFAM" id="SSF53807">
    <property type="entry name" value="Helical backbone' metal receptor"/>
    <property type="match status" value="1"/>
</dbReference>
<dbReference type="STRING" id="545695.TREAZ_1479"/>
<accession>F5YEN1</accession>
<dbReference type="KEGG" id="taz:TREAZ_1479"/>
<dbReference type="InterPro" id="IPR000510">
    <property type="entry name" value="Nase/OxRdtase_comp1"/>
</dbReference>
<dbReference type="eggNOG" id="COG2710">
    <property type="taxonomic scope" value="Bacteria"/>
</dbReference>
<reference evidence="2 3" key="2">
    <citation type="journal article" date="2011" name="ISME J.">
        <title>RNA-seq reveals cooperative metabolic interactions between two termite-gut spirochete species in co-culture.</title>
        <authorList>
            <person name="Rosenthal A.Z."/>
            <person name="Matson E.G."/>
            <person name="Eldar A."/>
            <person name="Leadbetter J.R."/>
        </authorList>
    </citation>
    <scope>NUCLEOTIDE SEQUENCE [LARGE SCALE GENOMIC DNA]</scope>
    <source>
        <strain evidence="3">ATCC BAA-888 / DSM 13862 / ZAS-9</strain>
    </source>
</reference>
<gene>
    <name evidence="2" type="ordered locus">TREAZ_1479</name>
</gene>
<evidence type="ECO:0000313" key="2">
    <source>
        <dbReference type="EMBL" id="AEF80216.1"/>
    </source>
</evidence>
<dbReference type="RefSeq" id="WP_015710534.1">
    <property type="nucleotide sequence ID" value="NC_015577.1"/>
</dbReference>
<keyword evidence="3" id="KW-1185">Reference proteome</keyword>
<dbReference type="OrthoDB" id="355920at2"/>
<protein>
    <submittedName>
        <fullName evidence="2">NifK1</fullName>
    </submittedName>
</protein>
<dbReference type="InterPro" id="IPR049939">
    <property type="entry name" value="NifE-like"/>
</dbReference>
<evidence type="ECO:0000259" key="1">
    <source>
        <dbReference type="Pfam" id="PF00148"/>
    </source>
</evidence>
<dbReference type="Proteomes" id="UP000009222">
    <property type="component" value="Chromosome"/>
</dbReference>
<dbReference type="Pfam" id="PF00148">
    <property type="entry name" value="Oxidored_nitro"/>
    <property type="match status" value="1"/>
</dbReference>
<dbReference type="AlphaFoldDB" id="F5YEN1"/>
<evidence type="ECO:0000313" key="3">
    <source>
        <dbReference type="Proteomes" id="UP000009222"/>
    </source>
</evidence>